<dbReference type="HOGENOM" id="CLU_005391_1_0_11"/>
<dbReference type="InterPro" id="IPR016163">
    <property type="entry name" value="Ald_DH_C"/>
</dbReference>
<dbReference type="SUPFAM" id="SSF53720">
    <property type="entry name" value="ALDH-like"/>
    <property type="match status" value="1"/>
</dbReference>
<proteinExistence type="inferred from homology"/>
<accession>D1A1K7</accession>
<dbReference type="EMBL" id="CP001738">
    <property type="protein sequence ID" value="ACY95929.1"/>
    <property type="molecule type" value="Genomic_DNA"/>
</dbReference>
<evidence type="ECO:0000259" key="4">
    <source>
        <dbReference type="Pfam" id="PF00171"/>
    </source>
</evidence>
<name>D1A1K7_THECD</name>
<dbReference type="Pfam" id="PF00171">
    <property type="entry name" value="Aldedh"/>
    <property type="match status" value="1"/>
</dbReference>
<dbReference type="PANTHER" id="PTHR42991">
    <property type="entry name" value="ALDEHYDE DEHYDROGENASE"/>
    <property type="match status" value="1"/>
</dbReference>
<keyword evidence="2" id="KW-0560">Oxidoreductase</keyword>
<dbReference type="FunFam" id="3.40.605.10:FF:000007">
    <property type="entry name" value="NAD/NADP-dependent betaine aldehyde dehydrogenase"/>
    <property type="match status" value="1"/>
</dbReference>
<dbReference type="STRING" id="471852.Tcur_0327"/>
<reference evidence="5 6" key="1">
    <citation type="journal article" date="2011" name="Stand. Genomic Sci.">
        <title>Complete genome sequence of Thermomonospora curvata type strain (B9).</title>
        <authorList>
            <person name="Chertkov O."/>
            <person name="Sikorski J."/>
            <person name="Nolan M."/>
            <person name="Lapidus A."/>
            <person name="Lucas S."/>
            <person name="Del Rio T.G."/>
            <person name="Tice H."/>
            <person name="Cheng J.F."/>
            <person name="Goodwin L."/>
            <person name="Pitluck S."/>
            <person name="Liolios K."/>
            <person name="Ivanova N."/>
            <person name="Mavromatis K."/>
            <person name="Mikhailova N."/>
            <person name="Ovchinnikova G."/>
            <person name="Pati A."/>
            <person name="Chen A."/>
            <person name="Palaniappan K."/>
            <person name="Djao O.D."/>
            <person name="Land M."/>
            <person name="Hauser L."/>
            <person name="Chang Y.J."/>
            <person name="Jeffries C.D."/>
            <person name="Brettin T."/>
            <person name="Han C."/>
            <person name="Detter J.C."/>
            <person name="Rohde M."/>
            <person name="Goker M."/>
            <person name="Woyke T."/>
            <person name="Bristow J."/>
            <person name="Eisen J.A."/>
            <person name="Markowitz V."/>
            <person name="Hugenholtz P."/>
            <person name="Klenk H.P."/>
            <person name="Kyrpides N.C."/>
        </authorList>
    </citation>
    <scope>NUCLEOTIDE SEQUENCE [LARGE SCALE GENOMIC DNA]</scope>
    <source>
        <strain evidence="6">ATCC 19995 / DSM 43183 / JCM 3096 / KCTC 9072 / NBRC 15933 / NCIMB 10081 / Henssen B9</strain>
    </source>
</reference>
<dbReference type="AlphaFoldDB" id="D1A1K7"/>
<dbReference type="InterPro" id="IPR016161">
    <property type="entry name" value="Ald_DH/histidinol_DH"/>
</dbReference>
<dbReference type="InterPro" id="IPR016162">
    <property type="entry name" value="Ald_DH_N"/>
</dbReference>
<sequence length="491" mass="52496">MSQEDEVMTVNETKPHFEPPGMLIAGEWTPAGENGQMEVRAPYDGSLVARVPAGGPRDVDRAVRAAAEALRRDDFPRFDRVRVLEQTAAALSDRRELFARAIALECAKPLKTARVEASRAVETFAFAAAEARRYAGEVIPMDATPPGSGKTGFTLRVPVGVVAAITPFNFPLNLVAHKVAPAIAAGCPVVLKPASQTPVSALLLAELLDGLGVPAGWLNVVTGGGGTVGDALATHEEVAYVTFTGSAEVGWSMAAKAPRKKVRLELGSNSPLIVDSPSDWQTAASKVSTAGYAHAGQSCISTQRVYVHHDIADDFLEELLPRVEDLRLGDPLDEHTDVSSLITRDDTERMKEWTDEAVAAGARLLTGGEALEHGIFRPTVLEGPPPQARVQCQEVFGPIVTVTRYADFEEALRLADDSRYGLQAGVFTDELGKALKAAKSLHFGGVLINDVPTSRADQQPYGGVRDSGNTREGPAYAIEEMTETRLVTLQT</sequence>
<dbReference type="GO" id="GO:0008911">
    <property type="term" value="F:lactaldehyde dehydrogenase (NAD+) activity"/>
    <property type="evidence" value="ECO:0007669"/>
    <property type="project" value="TreeGrafter"/>
</dbReference>
<feature type="region of interest" description="Disordered" evidence="3">
    <location>
        <begin position="1"/>
        <end position="21"/>
    </location>
</feature>
<dbReference type="eggNOG" id="COG1012">
    <property type="taxonomic scope" value="Bacteria"/>
</dbReference>
<evidence type="ECO:0000256" key="2">
    <source>
        <dbReference type="ARBA" id="ARBA00023002"/>
    </source>
</evidence>
<dbReference type="InterPro" id="IPR015590">
    <property type="entry name" value="Aldehyde_DH_dom"/>
</dbReference>
<organism evidence="5 6">
    <name type="scientific">Thermomonospora curvata (strain ATCC 19995 / DSM 43183 / JCM 3096 / KCTC 9072 / NBRC 15933 / NCIMB 10081 / Henssen B9)</name>
    <dbReference type="NCBI Taxonomy" id="471852"/>
    <lineage>
        <taxon>Bacteria</taxon>
        <taxon>Bacillati</taxon>
        <taxon>Actinomycetota</taxon>
        <taxon>Actinomycetes</taxon>
        <taxon>Streptosporangiales</taxon>
        <taxon>Thermomonosporaceae</taxon>
        <taxon>Thermomonospora</taxon>
    </lineage>
</organism>
<dbReference type="InterPro" id="IPR051020">
    <property type="entry name" value="ALDH-related_metabolic_enz"/>
</dbReference>
<dbReference type="Gene3D" id="3.40.605.10">
    <property type="entry name" value="Aldehyde Dehydrogenase, Chain A, domain 1"/>
    <property type="match status" value="1"/>
</dbReference>
<dbReference type="KEGG" id="tcu:Tcur_0327"/>
<dbReference type="Gene3D" id="3.40.309.10">
    <property type="entry name" value="Aldehyde Dehydrogenase, Chain A, domain 2"/>
    <property type="match status" value="1"/>
</dbReference>
<dbReference type="PANTHER" id="PTHR42991:SF1">
    <property type="entry name" value="ALDEHYDE DEHYDROGENASE"/>
    <property type="match status" value="1"/>
</dbReference>
<gene>
    <name evidence="5" type="ordered locus">Tcur_0327</name>
</gene>
<evidence type="ECO:0000313" key="5">
    <source>
        <dbReference type="EMBL" id="ACY95929.1"/>
    </source>
</evidence>
<protein>
    <submittedName>
        <fullName evidence="5">Aldehyde Dehydrogenase</fullName>
    </submittedName>
</protein>
<dbReference type="Proteomes" id="UP000001918">
    <property type="component" value="Chromosome"/>
</dbReference>
<keyword evidence="6" id="KW-1185">Reference proteome</keyword>
<feature type="domain" description="Aldehyde dehydrogenase" evidence="4">
    <location>
        <begin position="28"/>
        <end position="487"/>
    </location>
</feature>
<evidence type="ECO:0000256" key="1">
    <source>
        <dbReference type="ARBA" id="ARBA00009986"/>
    </source>
</evidence>
<comment type="similarity">
    <text evidence="1">Belongs to the aldehyde dehydrogenase family.</text>
</comment>
<evidence type="ECO:0000313" key="6">
    <source>
        <dbReference type="Proteomes" id="UP000001918"/>
    </source>
</evidence>
<evidence type="ECO:0000256" key="3">
    <source>
        <dbReference type="SAM" id="MobiDB-lite"/>
    </source>
</evidence>